<dbReference type="GO" id="GO:0005524">
    <property type="term" value="F:ATP binding"/>
    <property type="evidence" value="ECO:0007669"/>
    <property type="project" value="UniProtKB-KW"/>
</dbReference>
<dbReference type="Pfam" id="PF02661">
    <property type="entry name" value="Fic"/>
    <property type="match status" value="1"/>
</dbReference>
<dbReference type="InterPro" id="IPR036597">
    <property type="entry name" value="Fido-like_dom_sf"/>
</dbReference>
<keyword evidence="2" id="KW-0067">ATP-binding</keyword>
<dbReference type="Pfam" id="PF13784">
    <property type="entry name" value="Fic_N"/>
    <property type="match status" value="1"/>
</dbReference>
<dbReference type="InterPro" id="IPR040198">
    <property type="entry name" value="Fido_containing"/>
</dbReference>
<evidence type="ECO:0000259" key="3">
    <source>
        <dbReference type="PROSITE" id="PS51459"/>
    </source>
</evidence>
<dbReference type="SUPFAM" id="SSF46785">
    <property type="entry name" value="Winged helix' DNA-binding domain"/>
    <property type="match status" value="1"/>
</dbReference>
<dbReference type="InterPro" id="IPR025758">
    <property type="entry name" value="Fic/DOC_N"/>
</dbReference>
<dbReference type="PANTHER" id="PTHR13504">
    <property type="entry name" value="FIDO DOMAIN-CONTAINING PROTEIN DDB_G0283145"/>
    <property type="match status" value="1"/>
</dbReference>
<feature type="domain" description="Fido" evidence="3">
    <location>
        <begin position="116"/>
        <end position="261"/>
    </location>
</feature>
<sequence length="371" mass="40031">MSRRARRRSAGPYLASIPPDIADLPMPTIPDELLAEAGDAHAALARFDSTAGLVHAPLPSILLRTESSASSEVEQLTASAKQVALANIGDAKSANARLVVANVHAMESALALADRLDTDAVIEMHRALMERHDPSIVGEFRHVGVWVGGSSPHVAAHVAPIVARVPALMDDLMVYTRRTDLPVLPHIAIAHAQFESIHPFPDGNGRTGRALTQAMLRGSGTTSQVTVPVSAGLLANPQEYFDALTSYRRGDVVPIVRVFTDSTFRALENSRRLVDEINATQEAWRSRLDARRGSTARRALDILPAQPVVTIAHLAEQLEVSIPAASNAIATLTDAGILEQSTSGRRNRYWHAPEILNALDDFGRRARRGRG</sequence>
<dbReference type="Gene3D" id="1.10.3290.10">
    <property type="entry name" value="Fido-like domain"/>
    <property type="match status" value="1"/>
</dbReference>
<dbReference type="PROSITE" id="PS51459">
    <property type="entry name" value="FIDO"/>
    <property type="match status" value="1"/>
</dbReference>
<feature type="active site" evidence="1">
    <location>
        <position position="198"/>
    </location>
</feature>
<dbReference type="EMBL" id="WBJZ01000004">
    <property type="protein sequence ID" value="KAB1660223.1"/>
    <property type="molecule type" value="Genomic_DNA"/>
</dbReference>
<dbReference type="InterPro" id="IPR003812">
    <property type="entry name" value="Fido"/>
</dbReference>
<dbReference type="PANTHER" id="PTHR13504:SF38">
    <property type="entry name" value="FIDO DOMAIN-CONTAINING PROTEIN"/>
    <property type="match status" value="1"/>
</dbReference>
<evidence type="ECO:0000256" key="2">
    <source>
        <dbReference type="PIRSR" id="PIRSR640198-2"/>
    </source>
</evidence>
<gene>
    <name evidence="4" type="ORF">F8O01_04540</name>
</gene>
<name>A0A7J5C1C5_9MICO</name>
<dbReference type="OrthoDB" id="9813719at2"/>
<comment type="caution">
    <text evidence="4">The sequence shown here is derived from an EMBL/GenBank/DDBJ whole genome shotgun (WGS) entry which is preliminary data.</text>
</comment>
<dbReference type="AlphaFoldDB" id="A0A7J5C1C5"/>
<evidence type="ECO:0000313" key="5">
    <source>
        <dbReference type="Proteomes" id="UP000467240"/>
    </source>
</evidence>
<dbReference type="InterPro" id="IPR036388">
    <property type="entry name" value="WH-like_DNA-bd_sf"/>
</dbReference>
<keyword evidence="2" id="KW-0547">Nucleotide-binding</keyword>
<evidence type="ECO:0000256" key="1">
    <source>
        <dbReference type="PIRSR" id="PIRSR640198-1"/>
    </source>
</evidence>
<dbReference type="Gene3D" id="1.10.10.10">
    <property type="entry name" value="Winged helix-like DNA-binding domain superfamily/Winged helix DNA-binding domain"/>
    <property type="match status" value="1"/>
</dbReference>
<keyword evidence="5" id="KW-1185">Reference proteome</keyword>
<reference evidence="4 5" key="1">
    <citation type="submission" date="2019-09" db="EMBL/GenBank/DDBJ databases">
        <title>Phylogeny of genus Pseudoclavibacter and closely related genus.</title>
        <authorList>
            <person name="Li Y."/>
        </authorList>
    </citation>
    <scope>NUCLEOTIDE SEQUENCE [LARGE SCALE GENOMIC DNA]</scope>
    <source>
        <strain evidence="4 5">DSM 23821</strain>
    </source>
</reference>
<accession>A0A7J5C1C5</accession>
<evidence type="ECO:0000313" key="4">
    <source>
        <dbReference type="EMBL" id="KAB1660223.1"/>
    </source>
</evidence>
<proteinExistence type="predicted"/>
<dbReference type="SUPFAM" id="SSF140931">
    <property type="entry name" value="Fic-like"/>
    <property type="match status" value="1"/>
</dbReference>
<dbReference type="InterPro" id="IPR036390">
    <property type="entry name" value="WH_DNA-bd_sf"/>
</dbReference>
<feature type="binding site" evidence="2">
    <location>
        <begin position="202"/>
        <end position="209"/>
    </location>
    <ligand>
        <name>ATP</name>
        <dbReference type="ChEBI" id="CHEBI:30616"/>
    </ligand>
</feature>
<organism evidence="4 5">
    <name type="scientific">Pseudoclavibacter chungangensis</name>
    <dbReference type="NCBI Taxonomy" id="587635"/>
    <lineage>
        <taxon>Bacteria</taxon>
        <taxon>Bacillati</taxon>
        <taxon>Actinomycetota</taxon>
        <taxon>Actinomycetes</taxon>
        <taxon>Micrococcales</taxon>
        <taxon>Microbacteriaceae</taxon>
        <taxon>Pseudoclavibacter</taxon>
    </lineage>
</organism>
<dbReference type="Proteomes" id="UP000467240">
    <property type="component" value="Unassembled WGS sequence"/>
</dbReference>
<protein>
    <submittedName>
        <fullName evidence="4">Fic family protein</fullName>
    </submittedName>
</protein>